<evidence type="ECO:0000256" key="1">
    <source>
        <dbReference type="SAM" id="MobiDB-lite"/>
    </source>
</evidence>
<organism evidence="3">
    <name type="scientific">Perkinsus marinus (strain ATCC 50983 / TXsc)</name>
    <dbReference type="NCBI Taxonomy" id="423536"/>
    <lineage>
        <taxon>Eukaryota</taxon>
        <taxon>Sar</taxon>
        <taxon>Alveolata</taxon>
        <taxon>Perkinsozoa</taxon>
        <taxon>Perkinsea</taxon>
        <taxon>Perkinsida</taxon>
        <taxon>Perkinsidae</taxon>
        <taxon>Perkinsus</taxon>
    </lineage>
</organism>
<feature type="region of interest" description="Disordered" evidence="1">
    <location>
        <begin position="171"/>
        <end position="190"/>
    </location>
</feature>
<name>C5LWV8_PERM5</name>
<accession>C5LWV8</accession>
<reference evidence="2 3" key="1">
    <citation type="submission" date="2008-07" db="EMBL/GenBank/DDBJ databases">
        <authorList>
            <person name="El-Sayed N."/>
            <person name="Caler E."/>
            <person name="Inman J."/>
            <person name="Amedeo P."/>
            <person name="Hass B."/>
            <person name="Wortman J."/>
        </authorList>
    </citation>
    <scope>NUCLEOTIDE SEQUENCE [LARGE SCALE GENOMIC DNA]</scope>
    <source>
        <strain evidence="3">ATCC 50983 / TXsc</strain>
    </source>
</reference>
<protein>
    <submittedName>
        <fullName evidence="2">Uncharacterized protein</fullName>
    </submittedName>
</protein>
<dbReference type="EMBL" id="GG686286">
    <property type="protein sequence ID" value="EEQ98736.1"/>
    <property type="molecule type" value="Genomic_DNA"/>
</dbReference>
<feature type="compositionally biased region" description="Acidic residues" evidence="1">
    <location>
        <begin position="180"/>
        <end position="190"/>
    </location>
</feature>
<gene>
    <name evidence="2" type="ORF">Pmar_PMAR027220</name>
</gene>
<dbReference type="Proteomes" id="UP000007800">
    <property type="component" value="Unassembled WGS sequence"/>
</dbReference>
<dbReference type="GeneID" id="9062671"/>
<evidence type="ECO:0000313" key="2">
    <source>
        <dbReference type="EMBL" id="EEQ98736.1"/>
    </source>
</evidence>
<evidence type="ECO:0000313" key="3">
    <source>
        <dbReference type="Proteomes" id="UP000007800"/>
    </source>
</evidence>
<proteinExistence type="predicted"/>
<sequence length="190" mass="20794">MNHIDGIIRFVKDDSEVVSVANIGLVKVSGFLQESLQEANASIRVNNDGRVLAYGFDRPGKCIELTERWDKERVVQQRTRVLVPQPNVVSKVAETELSVLANLIAPPSEGGEGQRFTLRLFEDVDDATPMDNVEAADDEVHEEPETITAAVATESYRGALKDLEDDLEEAIGGSNSAVSGEEEEDLLDLL</sequence>
<keyword evidence="3" id="KW-1185">Reference proteome</keyword>
<dbReference type="RefSeq" id="XP_002766019.1">
    <property type="nucleotide sequence ID" value="XM_002765973.1"/>
</dbReference>
<dbReference type="InParanoid" id="C5LWV8"/>
<dbReference type="AlphaFoldDB" id="C5LWV8"/>